<dbReference type="GO" id="GO:0005829">
    <property type="term" value="C:cytosol"/>
    <property type="evidence" value="ECO:0007669"/>
    <property type="project" value="TreeGrafter"/>
</dbReference>
<dbReference type="Proteomes" id="UP000188929">
    <property type="component" value="Unassembled WGS sequence"/>
</dbReference>
<dbReference type="STRING" id="1834516.BL253_02565"/>
<dbReference type="InterPro" id="IPR001867">
    <property type="entry name" value="OmpR/PhoB-type_DNA-bd"/>
</dbReference>
<dbReference type="InterPro" id="IPR001789">
    <property type="entry name" value="Sig_transdc_resp-reg_receiver"/>
</dbReference>
<dbReference type="PROSITE" id="PS50110">
    <property type="entry name" value="RESPONSE_REGULATORY"/>
    <property type="match status" value="1"/>
</dbReference>
<protein>
    <submittedName>
        <fullName evidence="11">DNA-binding response regulator</fullName>
    </submittedName>
</protein>
<keyword evidence="6" id="KW-0804">Transcription</keyword>
<evidence type="ECO:0000259" key="9">
    <source>
        <dbReference type="PROSITE" id="PS50110"/>
    </source>
</evidence>
<dbReference type="EMBL" id="MOMC01000007">
    <property type="protein sequence ID" value="ONH33086.1"/>
    <property type="molecule type" value="Genomic_DNA"/>
</dbReference>
<dbReference type="SUPFAM" id="SSF52172">
    <property type="entry name" value="CheY-like"/>
    <property type="match status" value="1"/>
</dbReference>
<dbReference type="Gene3D" id="1.10.10.10">
    <property type="entry name" value="Winged helix-like DNA-binding domain superfamily/Winged helix DNA-binding domain"/>
    <property type="match status" value="1"/>
</dbReference>
<dbReference type="SMART" id="SM00448">
    <property type="entry name" value="REC"/>
    <property type="match status" value="1"/>
</dbReference>
<dbReference type="InterPro" id="IPR011006">
    <property type="entry name" value="CheY-like_superfamily"/>
</dbReference>
<dbReference type="CDD" id="cd00383">
    <property type="entry name" value="trans_reg_C"/>
    <property type="match status" value="1"/>
</dbReference>
<evidence type="ECO:0000256" key="8">
    <source>
        <dbReference type="PROSITE-ProRule" id="PRU01091"/>
    </source>
</evidence>
<dbReference type="Gene3D" id="3.40.50.2300">
    <property type="match status" value="1"/>
</dbReference>
<dbReference type="GO" id="GO:0006355">
    <property type="term" value="P:regulation of DNA-templated transcription"/>
    <property type="evidence" value="ECO:0007669"/>
    <property type="project" value="InterPro"/>
</dbReference>
<keyword evidence="5 8" id="KW-0238">DNA-binding</keyword>
<comment type="subcellular location">
    <subcellularLocation>
        <location evidence="1">Cytoplasm</location>
    </subcellularLocation>
</comment>
<reference evidence="12" key="1">
    <citation type="submission" date="2016-10" db="EMBL/GenBank/DDBJ databases">
        <title>Frankia sp. NRRL B-16386 Genome sequencing.</title>
        <authorList>
            <person name="Ghodhbane-Gtari F."/>
            <person name="Swanson E."/>
            <person name="Gueddou A."/>
            <person name="Hezbri K."/>
            <person name="Ktari K."/>
            <person name="Nouioui I."/>
            <person name="Morris K."/>
            <person name="Simpson S."/>
            <person name="Abebe-Akele F."/>
            <person name="Thomas K."/>
            <person name="Gtari M."/>
            <person name="Tisa L.S."/>
        </authorList>
    </citation>
    <scope>NUCLEOTIDE SEQUENCE [LARGE SCALE GENOMIC DNA]</scope>
    <source>
        <strain evidence="12">NRRL B-16386</strain>
    </source>
</reference>
<dbReference type="InterPro" id="IPR039420">
    <property type="entry name" value="WalR-like"/>
</dbReference>
<evidence type="ECO:0000313" key="11">
    <source>
        <dbReference type="EMBL" id="ONH33086.1"/>
    </source>
</evidence>
<organism evidence="11 12">
    <name type="scientific">Pseudofrankia asymbiotica</name>
    <dbReference type="NCBI Taxonomy" id="1834516"/>
    <lineage>
        <taxon>Bacteria</taxon>
        <taxon>Bacillati</taxon>
        <taxon>Actinomycetota</taxon>
        <taxon>Actinomycetes</taxon>
        <taxon>Frankiales</taxon>
        <taxon>Frankiaceae</taxon>
        <taxon>Pseudofrankia</taxon>
    </lineage>
</organism>
<evidence type="ECO:0000256" key="7">
    <source>
        <dbReference type="PROSITE-ProRule" id="PRU00169"/>
    </source>
</evidence>
<dbReference type="GO" id="GO:0000156">
    <property type="term" value="F:phosphorelay response regulator activity"/>
    <property type="evidence" value="ECO:0007669"/>
    <property type="project" value="TreeGrafter"/>
</dbReference>
<dbReference type="Gene3D" id="6.10.250.690">
    <property type="match status" value="1"/>
</dbReference>
<dbReference type="GO" id="GO:0000976">
    <property type="term" value="F:transcription cis-regulatory region binding"/>
    <property type="evidence" value="ECO:0007669"/>
    <property type="project" value="TreeGrafter"/>
</dbReference>
<evidence type="ECO:0000256" key="5">
    <source>
        <dbReference type="ARBA" id="ARBA00023125"/>
    </source>
</evidence>
<dbReference type="InterPro" id="IPR016032">
    <property type="entry name" value="Sig_transdc_resp-reg_C-effctor"/>
</dbReference>
<dbReference type="RefSeq" id="WP_076813264.1">
    <property type="nucleotide sequence ID" value="NZ_MOMC01000007.1"/>
</dbReference>
<dbReference type="InterPro" id="IPR036388">
    <property type="entry name" value="WH-like_DNA-bd_sf"/>
</dbReference>
<dbReference type="SMART" id="SM00862">
    <property type="entry name" value="Trans_reg_C"/>
    <property type="match status" value="1"/>
</dbReference>
<keyword evidence="2 7" id="KW-0597">Phosphoprotein</keyword>
<feature type="domain" description="Response regulatory" evidence="9">
    <location>
        <begin position="2"/>
        <end position="116"/>
    </location>
</feature>
<evidence type="ECO:0000256" key="2">
    <source>
        <dbReference type="ARBA" id="ARBA00022553"/>
    </source>
</evidence>
<name>A0A1V2IKU3_9ACTN</name>
<evidence type="ECO:0000256" key="1">
    <source>
        <dbReference type="ARBA" id="ARBA00004496"/>
    </source>
</evidence>
<feature type="modified residue" description="4-aspartylphosphate" evidence="7">
    <location>
        <position position="51"/>
    </location>
</feature>
<sequence length="246" mass="26917">MRVLVVDDDAAVRQSLERSLRFEGYEVATAADGVAALELIARERPDIAVLDVMMPRMDGLEACRQLRARGDDLPVLMLTARDGLADRVSGLDVGADDYLVKPFALEELFARLRALARRSALAARTGTRGGSSSAAGTGVLGYGGVALDPSSRQVTRGSRELTLTKTEFELLELFLTHPRQVLSRSMIMERVWGYDFGPSSNSLEVFVSYLRRKLEASGEPRLLHTVRGVGYVLREQSAAPPREPSP</sequence>
<keyword evidence="3" id="KW-0902">Two-component regulatory system</keyword>
<dbReference type="Pfam" id="PF00486">
    <property type="entry name" value="Trans_reg_C"/>
    <property type="match status" value="1"/>
</dbReference>
<dbReference type="PROSITE" id="PS51755">
    <property type="entry name" value="OMPR_PHOB"/>
    <property type="match status" value="1"/>
</dbReference>
<dbReference type="FunFam" id="3.40.50.2300:FF:000001">
    <property type="entry name" value="DNA-binding response regulator PhoB"/>
    <property type="match status" value="1"/>
</dbReference>
<evidence type="ECO:0000259" key="10">
    <source>
        <dbReference type="PROSITE" id="PS51755"/>
    </source>
</evidence>
<evidence type="ECO:0000313" key="12">
    <source>
        <dbReference type="Proteomes" id="UP000188929"/>
    </source>
</evidence>
<feature type="DNA-binding region" description="OmpR/PhoB-type" evidence="8">
    <location>
        <begin position="137"/>
        <end position="235"/>
    </location>
</feature>
<keyword evidence="4" id="KW-0805">Transcription regulation</keyword>
<keyword evidence="12" id="KW-1185">Reference proteome</keyword>
<dbReference type="PANTHER" id="PTHR48111:SF22">
    <property type="entry name" value="REGULATOR OF RPOS"/>
    <property type="match status" value="1"/>
</dbReference>
<feature type="domain" description="OmpR/PhoB-type" evidence="10">
    <location>
        <begin position="137"/>
        <end position="235"/>
    </location>
</feature>
<proteinExistence type="predicted"/>
<dbReference type="SUPFAM" id="SSF46894">
    <property type="entry name" value="C-terminal effector domain of the bipartite response regulators"/>
    <property type="match status" value="1"/>
</dbReference>
<dbReference type="GO" id="GO:0032993">
    <property type="term" value="C:protein-DNA complex"/>
    <property type="evidence" value="ECO:0007669"/>
    <property type="project" value="TreeGrafter"/>
</dbReference>
<gene>
    <name evidence="11" type="ORF">BL253_02565</name>
</gene>
<comment type="caution">
    <text evidence="11">The sequence shown here is derived from an EMBL/GenBank/DDBJ whole genome shotgun (WGS) entry which is preliminary data.</text>
</comment>
<dbReference type="PANTHER" id="PTHR48111">
    <property type="entry name" value="REGULATOR OF RPOS"/>
    <property type="match status" value="1"/>
</dbReference>
<evidence type="ECO:0000256" key="4">
    <source>
        <dbReference type="ARBA" id="ARBA00023015"/>
    </source>
</evidence>
<evidence type="ECO:0000256" key="6">
    <source>
        <dbReference type="ARBA" id="ARBA00023163"/>
    </source>
</evidence>
<dbReference type="AlphaFoldDB" id="A0A1V2IKU3"/>
<dbReference type="OrthoDB" id="9812490at2"/>
<dbReference type="Pfam" id="PF00072">
    <property type="entry name" value="Response_reg"/>
    <property type="match status" value="1"/>
</dbReference>
<dbReference type="CDD" id="cd17627">
    <property type="entry name" value="REC_OmpR_PrrA-like"/>
    <property type="match status" value="1"/>
</dbReference>
<dbReference type="FunFam" id="1.10.10.10:FF:000005">
    <property type="entry name" value="Two-component system response regulator"/>
    <property type="match status" value="1"/>
</dbReference>
<accession>A0A1V2IKU3</accession>
<evidence type="ECO:0000256" key="3">
    <source>
        <dbReference type="ARBA" id="ARBA00023012"/>
    </source>
</evidence>